<organism evidence="1">
    <name type="scientific">marine metagenome</name>
    <dbReference type="NCBI Taxonomy" id="408172"/>
    <lineage>
        <taxon>unclassified sequences</taxon>
        <taxon>metagenomes</taxon>
        <taxon>ecological metagenomes</taxon>
    </lineage>
</organism>
<evidence type="ECO:0000313" key="1">
    <source>
        <dbReference type="EMBL" id="SVA28218.1"/>
    </source>
</evidence>
<dbReference type="InterPro" id="IPR021809">
    <property type="entry name" value="DUF3386"/>
</dbReference>
<accession>A0A381UKP8</accession>
<gene>
    <name evidence="1" type="ORF">METZ01_LOCUS81072</name>
</gene>
<dbReference type="AlphaFoldDB" id="A0A381UKP8"/>
<dbReference type="Pfam" id="PF11866">
    <property type="entry name" value="DUF3386"/>
    <property type="match status" value="1"/>
</dbReference>
<protein>
    <recommendedName>
        <fullName evidence="2">DUF3386 family protein</fullName>
    </recommendedName>
</protein>
<reference evidence="1" key="1">
    <citation type="submission" date="2018-05" db="EMBL/GenBank/DDBJ databases">
        <authorList>
            <person name="Lanie J.A."/>
            <person name="Ng W.-L."/>
            <person name="Kazmierczak K.M."/>
            <person name="Andrzejewski T.M."/>
            <person name="Davidsen T.M."/>
            <person name="Wayne K.J."/>
            <person name="Tettelin H."/>
            <person name="Glass J.I."/>
            <person name="Rusch D."/>
            <person name="Podicherti R."/>
            <person name="Tsui H.-C.T."/>
            <person name="Winkler M.E."/>
        </authorList>
    </citation>
    <scope>NUCLEOTIDE SEQUENCE</scope>
</reference>
<sequence length="225" mass="25450">MATYTKDKDVETTLEDDAEARDAMREVFSNTARWPTGFKGFTADVVANINGEEQKGKVTVKGPKDIKISDVEEKAKSFLNENLSSIAMHRGPRSFEESDGKYKLIFGDDGSHPLGRKLVMGGDGMSSFYRIKDGRIQQINRQTPRFSFSINIEESKKNQDGKFLTRKYSVFYFNPETKGLKDVESYTDEYTRVGEADLPKMRRIINCEEGAISVSTMTLSNHELI</sequence>
<evidence type="ECO:0008006" key="2">
    <source>
        <dbReference type="Google" id="ProtNLM"/>
    </source>
</evidence>
<dbReference type="EMBL" id="UINC01006552">
    <property type="protein sequence ID" value="SVA28218.1"/>
    <property type="molecule type" value="Genomic_DNA"/>
</dbReference>
<proteinExistence type="predicted"/>
<name>A0A381UKP8_9ZZZZ</name>